<dbReference type="AlphaFoldDB" id="A0A816XD62"/>
<dbReference type="EMBL" id="CAJNRG010013044">
    <property type="protein sequence ID" value="CAF2145471.1"/>
    <property type="molecule type" value="Genomic_DNA"/>
</dbReference>
<protein>
    <recommendedName>
        <fullName evidence="4">NADP-dependent oxidoreductase domain-containing protein</fullName>
    </recommendedName>
</protein>
<dbReference type="GO" id="GO:0016491">
    <property type="term" value="F:oxidoreductase activity"/>
    <property type="evidence" value="ECO:0007669"/>
    <property type="project" value="UniProtKB-KW"/>
</dbReference>
<proteinExistence type="inferred from homology"/>
<dbReference type="GO" id="GO:0044325">
    <property type="term" value="F:transmembrane transporter binding"/>
    <property type="evidence" value="ECO:0007669"/>
    <property type="project" value="TreeGrafter"/>
</dbReference>
<gene>
    <name evidence="5" type="ORF">XDN619_LOCUS27564</name>
</gene>
<evidence type="ECO:0000313" key="5">
    <source>
        <dbReference type="EMBL" id="CAF2145471.1"/>
    </source>
</evidence>
<dbReference type="Gene3D" id="3.20.20.100">
    <property type="entry name" value="NADP-dependent oxidoreductase domain"/>
    <property type="match status" value="1"/>
</dbReference>
<dbReference type="GO" id="GO:0008076">
    <property type="term" value="C:voltage-gated potassium channel complex"/>
    <property type="evidence" value="ECO:0007669"/>
    <property type="project" value="TreeGrafter"/>
</dbReference>
<comment type="similarity">
    <text evidence="1">Belongs to the shaker potassium channel beta subunit family.</text>
</comment>
<dbReference type="GO" id="GO:0015459">
    <property type="term" value="F:potassium channel regulator activity"/>
    <property type="evidence" value="ECO:0007669"/>
    <property type="project" value="TreeGrafter"/>
</dbReference>
<sequence length="84" mass="9410">MLALKLDCTVAQLAIAWCLKNENVHCVLLGASTAEQLYENINSLHIVSKLTPLLMTDIDRILGNKPNSRIAKKNETLQQQPIQR</sequence>
<dbReference type="GO" id="GO:1901379">
    <property type="term" value="P:regulation of potassium ion transmembrane transport"/>
    <property type="evidence" value="ECO:0007669"/>
    <property type="project" value="TreeGrafter"/>
</dbReference>
<feature type="domain" description="NADP-dependent oxidoreductase" evidence="4">
    <location>
        <begin position="3"/>
        <end position="61"/>
    </location>
</feature>
<evidence type="ECO:0000256" key="3">
    <source>
        <dbReference type="ARBA" id="ARBA00023002"/>
    </source>
</evidence>
<evidence type="ECO:0000259" key="4">
    <source>
        <dbReference type="Pfam" id="PF00248"/>
    </source>
</evidence>
<dbReference type="PANTHER" id="PTHR43150">
    <property type="entry name" value="HYPERKINETIC, ISOFORM M"/>
    <property type="match status" value="1"/>
</dbReference>
<dbReference type="Proteomes" id="UP000663887">
    <property type="component" value="Unassembled WGS sequence"/>
</dbReference>
<evidence type="ECO:0000256" key="1">
    <source>
        <dbReference type="ARBA" id="ARBA00006515"/>
    </source>
</evidence>
<dbReference type="PRINTS" id="PR01577">
    <property type="entry name" value="KCNABCHANNEL"/>
</dbReference>
<name>A0A816XD62_9BILA</name>
<dbReference type="SUPFAM" id="SSF51430">
    <property type="entry name" value="NAD(P)-linked oxidoreductase"/>
    <property type="match status" value="1"/>
</dbReference>
<reference evidence="5" key="1">
    <citation type="submission" date="2021-02" db="EMBL/GenBank/DDBJ databases">
        <authorList>
            <person name="Nowell W R."/>
        </authorList>
    </citation>
    <scope>NUCLEOTIDE SEQUENCE</scope>
</reference>
<evidence type="ECO:0000256" key="2">
    <source>
        <dbReference type="ARBA" id="ARBA00022857"/>
    </source>
</evidence>
<organism evidence="5 6">
    <name type="scientific">Rotaria magnacalcarata</name>
    <dbReference type="NCBI Taxonomy" id="392030"/>
    <lineage>
        <taxon>Eukaryota</taxon>
        <taxon>Metazoa</taxon>
        <taxon>Spiralia</taxon>
        <taxon>Gnathifera</taxon>
        <taxon>Rotifera</taxon>
        <taxon>Eurotatoria</taxon>
        <taxon>Bdelloidea</taxon>
        <taxon>Philodinida</taxon>
        <taxon>Philodinidae</taxon>
        <taxon>Rotaria</taxon>
    </lineage>
</organism>
<dbReference type="PANTHER" id="PTHR43150:SF2">
    <property type="entry name" value="HYPERKINETIC, ISOFORM M"/>
    <property type="match status" value="1"/>
</dbReference>
<dbReference type="InterPro" id="IPR005399">
    <property type="entry name" value="K_chnl_volt-dep_bsu_KCNAB-rel"/>
</dbReference>
<dbReference type="Pfam" id="PF00248">
    <property type="entry name" value="Aldo_ket_red"/>
    <property type="match status" value="1"/>
</dbReference>
<dbReference type="InterPro" id="IPR023210">
    <property type="entry name" value="NADP_OxRdtase_dom"/>
</dbReference>
<accession>A0A816XD62</accession>
<keyword evidence="3" id="KW-0560">Oxidoreductase</keyword>
<keyword evidence="2" id="KW-0521">NADP</keyword>
<comment type="caution">
    <text evidence="5">The sequence shown here is derived from an EMBL/GenBank/DDBJ whole genome shotgun (WGS) entry which is preliminary data.</text>
</comment>
<evidence type="ECO:0000313" key="6">
    <source>
        <dbReference type="Proteomes" id="UP000663887"/>
    </source>
</evidence>
<dbReference type="InterPro" id="IPR036812">
    <property type="entry name" value="NAD(P)_OxRdtase_dom_sf"/>
</dbReference>